<comment type="caution">
    <text evidence="1">The sequence shown here is derived from an EMBL/GenBank/DDBJ whole genome shotgun (WGS) entry which is preliminary data.</text>
</comment>
<keyword evidence="2" id="KW-1185">Reference proteome</keyword>
<dbReference type="Proteomes" id="UP000238541">
    <property type="component" value="Unassembled WGS sequence"/>
</dbReference>
<proteinExistence type="predicted"/>
<reference evidence="2" key="1">
    <citation type="submission" date="2017-06" db="EMBL/GenBank/DDBJ databases">
        <authorList>
            <person name="Furmanczyk E.M."/>
        </authorList>
    </citation>
    <scope>NUCLEOTIDE SEQUENCE [LARGE SCALE GENOMIC DNA]</scope>
    <source>
        <strain evidence="2">AP3_16</strain>
    </source>
</reference>
<dbReference type="EMBL" id="NIRS01000002">
    <property type="protein sequence ID" value="PPK39590.1"/>
    <property type="molecule type" value="Genomic_DNA"/>
</dbReference>
<accession>A0A2S6FQH3</accession>
<evidence type="ECO:0000313" key="2">
    <source>
        <dbReference type="Proteomes" id="UP000238541"/>
    </source>
</evidence>
<name>A0A2S6FQH3_9PSED</name>
<organism evidence="1 2">
    <name type="scientific">Pseudomonas laurylsulfatiphila</name>
    <dbReference type="NCBI Taxonomy" id="2011015"/>
    <lineage>
        <taxon>Bacteria</taxon>
        <taxon>Pseudomonadati</taxon>
        <taxon>Pseudomonadota</taxon>
        <taxon>Gammaproteobacteria</taxon>
        <taxon>Pseudomonadales</taxon>
        <taxon>Pseudomonadaceae</taxon>
        <taxon>Pseudomonas</taxon>
    </lineage>
</organism>
<evidence type="ECO:0000313" key="1">
    <source>
        <dbReference type="EMBL" id="PPK39590.1"/>
    </source>
</evidence>
<protein>
    <submittedName>
        <fullName evidence="1">Uncharacterized protein</fullName>
    </submittedName>
</protein>
<sequence length="75" mass="8534">MAIDDRGYRYVRHRESAVHLSRCLRHTCFLWRGSLLPLGCAAAPKNVPFFYVSATHSSGSKLPRHGFSLTEEMLK</sequence>
<dbReference type="AlphaFoldDB" id="A0A2S6FQH3"/>
<gene>
    <name evidence="1" type="ORF">CD175_08895</name>
</gene>